<reference evidence="2 3" key="1">
    <citation type="submission" date="2019-05" db="EMBL/GenBank/DDBJ databases">
        <title>We sequenced the genome of Paenibacillus hemerocallicola KCTC 33185 for further insight into its adaptation and study the phylogeny of Paenibacillus.</title>
        <authorList>
            <person name="Narsing Rao M.P."/>
        </authorList>
    </citation>
    <scope>NUCLEOTIDE SEQUENCE [LARGE SCALE GENOMIC DNA]</scope>
    <source>
        <strain evidence="2 3">KCTC 33185</strain>
    </source>
</reference>
<feature type="transmembrane region" description="Helical" evidence="1">
    <location>
        <begin position="254"/>
        <end position="272"/>
    </location>
</feature>
<keyword evidence="3" id="KW-1185">Reference proteome</keyword>
<dbReference type="Proteomes" id="UP000307943">
    <property type="component" value="Unassembled WGS sequence"/>
</dbReference>
<organism evidence="2 3">
    <name type="scientific">Paenibacillus hemerocallicola</name>
    <dbReference type="NCBI Taxonomy" id="1172614"/>
    <lineage>
        <taxon>Bacteria</taxon>
        <taxon>Bacillati</taxon>
        <taxon>Bacillota</taxon>
        <taxon>Bacilli</taxon>
        <taxon>Bacillales</taxon>
        <taxon>Paenibacillaceae</taxon>
        <taxon>Paenibacillus</taxon>
    </lineage>
</organism>
<dbReference type="AlphaFoldDB" id="A0A5C4TEW3"/>
<evidence type="ECO:0000313" key="2">
    <source>
        <dbReference type="EMBL" id="TNJ67087.1"/>
    </source>
</evidence>
<feature type="transmembrane region" description="Helical" evidence="1">
    <location>
        <begin position="226"/>
        <end position="248"/>
    </location>
</feature>
<feature type="transmembrane region" description="Helical" evidence="1">
    <location>
        <begin position="369"/>
        <end position="391"/>
    </location>
</feature>
<accession>A0A5C4TEW3</accession>
<comment type="caution">
    <text evidence="2">The sequence shown here is derived from an EMBL/GenBank/DDBJ whole genome shotgun (WGS) entry which is preliminary data.</text>
</comment>
<sequence>MKVTSRSKVMPVELTVRPDRQGYIVEDATAGEFYEMSEPSVQALQRMREGLSLEAIEEELSARFPDEEIDMIGFAEQLLELKLVAELDGIPVRGESDSERSANAKPLKSGGFGWISEPFARFWFHPVMRLLYVSVIIMNIALFIAKPGLFPQYRDVFLFESMALNSLIWLGISFVLLMLHELGHIMAVRSFGLPAKLGIGHRFLFVVFETEMDGVWRLTPKQRNRAYLAGAGMDQVMLLLCLAVQFALPGEPGFVAKLAAFAALDLVVKLVFQCCFYMKTDLYYVVENGTGCYNLMERSREWLAVKLRGRGGDPARAIEERAVKWYAVFYAAGYVFTLGMIALFFAPQLIVSLTTVIPRLAFPAEGGPFWDAVVFLAECIGLGALLLYSWIKSRRNAV</sequence>
<evidence type="ECO:0000256" key="1">
    <source>
        <dbReference type="SAM" id="Phobius"/>
    </source>
</evidence>
<keyword evidence="1" id="KW-0472">Membrane</keyword>
<gene>
    <name evidence="2" type="ORF">FE784_05930</name>
</gene>
<feature type="transmembrane region" description="Helical" evidence="1">
    <location>
        <begin position="325"/>
        <end position="349"/>
    </location>
</feature>
<proteinExistence type="predicted"/>
<keyword evidence="1" id="KW-1133">Transmembrane helix</keyword>
<dbReference type="OrthoDB" id="140324at2"/>
<keyword evidence="1" id="KW-0812">Transmembrane</keyword>
<dbReference type="RefSeq" id="WP_139601222.1">
    <property type="nucleotide sequence ID" value="NZ_VDCQ01000006.1"/>
</dbReference>
<dbReference type="EMBL" id="VDCQ01000006">
    <property type="protein sequence ID" value="TNJ67087.1"/>
    <property type="molecule type" value="Genomic_DNA"/>
</dbReference>
<protein>
    <submittedName>
        <fullName evidence="2">Peptidase</fullName>
    </submittedName>
</protein>
<evidence type="ECO:0000313" key="3">
    <source>
        <dbReference type="Proteomes" id="UP000307943"/>
    </source>
</evidence>
<name>A0A5C4TEW3_9BACL</name>
<feature type="transmembrane region" description="Helical" evidence="1">
    <location>
        <begin position="156"/>
        <end position="179"/>
    </location>
</feature>
<feature type="transmembrane region" description="Helical" evidence="1">
    <location>
        <begin position="130"/>
        <end position="150"/>
    </location>
</feature>